<keyword evidence="4 6" id="KW-1133">Transmembrane helix</keyword>
<name>A0A1G9DI16_9MICO</name>
<feature type="transmembrane region" description="Helical" evidence="6">
    <location>
        <begin position="313"/>
        <end position="341"/>
    </location>
</feature>
<feature type="transmembrane region" description="Helical" evidence="6">
    <location>
        <begin position="412"/>
        <end position="430"/>
    </location>
</feature>
<evidence type="ECO:0000256" key="2">
    <source>
        <dbReference type="ARBA" id="ARBA00022475"/>
    </source>
</evidence>
<feature type="transmembrane region" description="Helical" evidence="6">
    <location>
        <begin position="353"/>
        <end position="377"/>
    </location>
</feature>
<keyword evidence="5 6" id="KW-0472">Membrane</keyword>
<dbReference type="RefSeq" id="WP_166784509.1">
    <property type="nucleotide sequence ID" value="NZ_FNFU01000009.1"/>
</dbReference>
<dbReference type="Pfam" id="PF01943">
    <property type="entry name" value="Polysacc_synt"/>
    <property type="match status" value="1"/>
</dbReference>
<feature type="transmembrane region" description="Helical" evidence="6">
    <location>
        <begin position="51"/>
        <end position="70"/>
    </location>
</feature>
<sequence length="510" mass="52372">MSSRTQLVATDSTNLARGAVAGFAGAATSAVMGFVLMVVLARTLGDTGSGVVLQAIAVFSIVLSLARAGMDSAAVWIMPRLVAHDPARIRSALTVMFAATAAAGVLCGAATVILAPGFALTGDSHASDVADAVAVAGWFLPVAALLLVGLAATRGLGGVLPYVSVGSIGLPVVRPIVVWLVAAGGGSFVAVTLAWAAPLPVALIAAALVLRVQVRRHEGAAGVRGLWRPDPSLRKGIVSYALPRTLSAGLEQSVIWLDVVLVGILAGSASAGVYGGASRFVAAGLIIDTALRLVVSTRFSTLLFQEKVAQVQALYRVAATWLVLFGTPIYLVLAVFAPVVLQLLGPGFTEGSTALMILCAGGIISFTAGNVQSVLLMSGRSGWAAFNKAIVLVVNVAGNLVLVPLIGINGAAISWALSMLIDAALATVEVRRFIGIRLDARAVAYALMVPVITVGIPALALRLTVGDTLAALLIALPLCAALFFGWCALDRRRLQLHDLALLARRRAPVK</sequence>
<evidence type="ECO:0000256" key="4">
    <source>
        <dbReference type="ARBA" id="ARBA00022989"/>
    </source>
</evidence>
<dbReference type="PANTHER" id="PTHR30250:SF11">
    <property type="entry name" value="O-ANTIGEN TRANSPORTER-RELATED"/>
    <property type="match status" value="1"/>
</dbReference>
<evidence type="ECO:0000256" key="1">
    <source>
        <dbReference type="ARBA" id="ARBA00004651"/>
    </source>
</evidence>
<dbReference type="PANTHER" id="PTHR30250">
    <property type="entry name" value="PST FAMILY PREDICTED COLANIC ACID TRANSPORTER"/>
    <property type="match status" value="1"/>
</dbReference>
<dbReference type="InterPro" id="IPR002797">
    <property type="entry name" value="Polysacc_synth"/>
</dbReference>
<reference evidence="7 8" key="1">
    <citation type="submission" date="2016-10" db="EMBL/GenBank/DDBJ databases">
        <authorList>
            <person name="de Groot N.N."/>
        </authorList>
    </citation>
    <scope>NUCLEOTIDE SEQUENCE [LARGE SCALE GENOMIC DNA]</scope>
    <source>
        <strain evidence="7 8">CGMCC 1.5382</strain>
    </source>
</reference>
<feature type="transmembrane region" description="Helical" evidence="6">
    <location>
        <begin position="469"/>
        <end position="489"/>
    </location>
</feature>
<evidence type="ECO:0000256" key="3">
    <source>
        <dbReference type="ARBA" id="ARBA00022692"/>
    </source>
</evidence>
<feature type="transmembrane region" description="Helical" evidence="6">
    <location>
        <begin position="132"/>
        <end position="152"/>
    </location>
</feature>
<dbReference type="STRING" id="386301.SAMN05216282_10953"/>
<gene>
    <name evidence="7" type="ORF">SAMN05216282_10953</name>
</gene>
<dbReference type="AlphaFoldDB" id="A0A1G9DI16"/>
<feature type="transmembrane region" description="Helical" evidence="6">
    <location>
        <begin position="188"/>
        <end position="210"/>
    </location>
</feature>
<keyword evidence="3 6" id="KW-0812">Transmembrane</keyword>
<accession>A0A1G9DI16</accession>
<proteinExistence type="predicted"/>
<keyword evidence="2" id="KW-1003">Cell membrane</keyword>
<organism evidence="7 8">
    <name type="scientific">Cryobacterium psychrotolerans</name>
    <dbReference type="NCBI Taxonomy" id="386301"/>
    <lineage>
        <taxon>Bacteria</taxon>
        <taxon>Bacillati</taxon>
        <taxon>Actinomycetota</taxon>
        <taxon>Actinomycetes</taxon>
        <taxon>Micrococcales</taxon>
        <taxon>Microbacteriaceae</taxon>
        <taxon>Cryobacterium</taxon>
    </lineage>
</organism>
<feature type="transmembrane region" description="Helical" evidence="6">
    <location>
        <begin position="389"/>
        <end position="406"/>
    </location>
</feature>
<dbReference type="GO" id="GO:0005886">
    <property type="term" value="C:plasma membrane"/>
    <property type="evidence" value="ECO:0007669"/>
    <property type="project" value="UniProtKB-SubCell"/>
</dbReference>
<evidence type="ECO:0000313" key="7">
    <source>
        <dbReference type="EMBL" id="SDK63542.1"/>
    </source>
</evidence>
<dbReference type="Proteomes" id="UP000198701">
    <property type="component" value="Unassembled WGS sequence"/>
</dbReference>
<evidence type="ECO:0000313" key="8">
    <source>
        <dbReference type="Proteomes" id="UP000198701"/>
    </source>
</evidence>
<comment type="subcellular location">
    <subcellularLocation>
        <location evidence="1">Cell membrane</location>
        <topology evidence="1">Multi-pass membrane protein</topology>
    </subcellularLocation>
</comment>
<dbReference type="EMBL" id="FNFU01000009">
    <property type="protein sequence ID" value="SDK63542.1"/>
    <property type="molecule type" value="Genomic_DNA"/>
</dbReference>
<feature type="transmembrane region" description="Helical" evidence="6">
    <location>
        <begin position="254"/>
        <end position="274"/>
    </location>
</feature>
<protein>
    <submittedName>
        <fullName evidence="7">Membrane protein involved in the export of O-antigen and teichoic acid</fullName>
    </submittedName>
</protein>
<feature type="transmembrane region" description="Helical" evidence="6">
    <location>
        <begin position="159"/>
        <end position="182"/>
    </location>
</feature>
<evidence type="ECO:0000256" key="6">
    <source>
        <dbReference type="SAM" id="Phobius"/>
    </source>
</evidence>
<dbReference type="InterPro" id="IPR050833">
    <property type="entry name" value="Poly_Biosynth_Transport"/>
</dbReference>
<keyword evidence="8" id="KW-1185">Reference proteome</keyword>
<feature type="transmembrane region" description="Helical" evidence="6">
    <location>
        <begin position="20"/>
        <end position="45"/>
    </location>
</feature>
<feature type="transmembrane region" description="Helical" evidence="6">
    <location>
        <begin position="91"/>
        <end position="120"/>
    </location>
</feature>
<feature type="transmembrane region" description="Helical" evidence="6">
    <location>
        <begin position="442"/>
        <end position="463"/>
    </location>
</feature>
<evidence type="ECO:0000256" key="5">
    <source>
        <dbReference type="ARBA" id="ARBA00023136"/>
    </source>
</evidence>
<feature type="transmembrane region" description="Helical" evidence="6">
    <location>
        <begin position="280"/>
        <end position="301"/>
    </location>
</feature>